<feature type="region of interest" description="Disordered" evidence="3">
    <location>
        <begin position="411"/>
        <end position="539"/>
    </location>
</feature>
<organism evidence="5 6">
    <name type="scientific">Modicella reniformis</name>
    <dbReference type="NCBI Taxonomy" id="1440133"/>
    <lineage>
        <taxon>Eukaryota</taxon>
        <taxon>Fungi</taxon>
        <taxon>Fungi incertae sedis</taxon>
        <taxon>Mucoromycota</taxon>
        <taxon>Mortierellomycotina</taxon>
        <taxon>Mortierellomycetes</taxon>
        <taxon>Mortierellales</taxon>
        <taxon>Mortierellaceae</taxon>
        <taxon>Modicella</taxon>
    </lineage>
</organism>
<protein>
    <recommendedName>
        <fullName evidence="4">Protein kinase domain-containing protein</fullName>
    </recommendedName>
</protein>
<feature type="compositionally biased region" description="Pro residues" evidence="3">
    <location>
        <begin position="709"/>
        <end position="719"/>
    </location>
</feature>
<feature type="region of interest" description="Disordered" evidence="3">
    <location>
        <begin position="1320"/>
        <end position="1351"/>
    </location>
</feature>
<dbReference type="SUPFAM" id="SSF56112">
    <property type="entry name" value="Protein kinase-like (PK-like)"/>
    <property type="match status" value="1"/>
</dbReference>
<dbReference type="PANTHER" id="PTHR27001:SF931">
    <property type="entry name" value="OS11G0664100 PROTEIN"/>
    <property type="match status" value="1"/>
</dbReference>
<feature type="domain" description="Protein kinase" evidence="4">
    <location>
        <begin position="1"/>
        <end position="235"/>
    </location>
</feature>
<dbReference type="Gene3D" id="1.10.510.10">
    <property type="entry name" value="Transferase(Phosphotransferase) domain 1"/>
    <property type="match status" value="1"/>
</dbReference>
<evidence type="ECO:0000256" key="2">
    <source>
        <dbReference type="ARBA" id="ARBA00022840"/>
    </source>
</evidence>
<dbReference type="EMBL" id="JAAAHW010000129">
    <property type="protein sequence ID" value="KAG0006351.1"/>
    <property type="molecule type" value="Genomic_DNA"/>
</dbReference>
<dbReference type="GO" id="GO:0005524">
    <property type="term" value="F:ATP binding"/>
    <property type="evidence" value="ECO:0007669"/>
    <property type="project" value="UniProtKB-KW"/>
</dbReference>
<feature type="region of interest" description="Disordered" evidence="3">
    <location>
        <begin position="1426"/>
        <end position="1456"/>
    </location>
</feature>
<dbReference type="InterPro" id="IPR036770">
    <property type="entry name" value="Ankyrin_rpt-contain_sf"/>
</dbReference>
<dbReference type="InterPro" id="IPR011009">
    <property type="entry name" value="Kinase-like_dom_sf"/>
</dbReference>
<feature type="non-terminal residue" evidence="5">
    <location>
        <position position="1456"/>
    </location>
</feature>
<keyword evidence="1" id="KW-0547">Nucleotide-binding</keyword>
<feature type="compositionally biased region" description="Low complexity" evidence="3">
    <location>
        <begin position="1327"/>
        <end position="1340"/>
    </location>
</feature>
<dbReference type="InterPro" id="IPR000719">
    <property type="entry name" value="Prot_kinase_dom"/>
</dbReference>
<dbReference type="OrthoDB" id="4062651at2759"/>
<feature type="compositionally biased region" description="Low complexity" evidence="3">
    <location>
        <begin position="488"/>
        <end position="518"/>
    </location>
</feature>
<dbReference type="GO" id="GO:0005886">
    <property type="term" value="C:plasma membrane"/>
    <property type="evidence" value="ECO:0007669"/>
    <property type="project" value="TreeGrafter"/>
</dbReference>
<feature type="compositionally biased region" description="Pro residues" evidence="3">
    <location>
        <begin position="411"/>
        <end position="439"/>
    </location>
</feature>
<proteinExistence type="predicted"/>
<feature type="compositionally biased region" description="Polar residues" evidence="3">
    <location>
        <begin position="214"/>
        <end position="230"/>
    </location>
</feature>
<keyword evidence="2" id="KW-0067">ATP-binding</keyword>
<feature type="compositionally biased region" description="Basic residues" evidence="3">
    <location>
        <begin position="1445"/>
        <end position="1456"/>
    </location>
</feature>
<evidence type="ECO:0000313" key="6">
    <source>
        <dbReference type="Proteomes" id="UP000749646"/>
    </source>
</evidence>
<evidence type="ECO:0000259" key="4">
    <source>
        <dbReference type="PROSITE" id="PS50011"/>
    </source>
</evidence>
<reference evidence="5" key="1">
    <citation type="journal article" date="2020" name="Fungal Divers.">
        <title>Resolving the Mortierellaceae phylogeny through synthesis of multi-gene phylogenetics and phylogenomics.</title>
        <authorList>
            <person name="Vandepol N."/>
            <person name="Liber J."/>
            <person name="Desiro A."/>
            <person name="Na H."/>
            <person name="Kennedy M."/>
            <person name="Barry K."/>
            <person name="Grigoriev I.V."/>
            <person name="Miller A.N."/>
            <person name="O'Donnell K."/>
            <person name="Stajich J.E."/>
            <person name="Bonito G."/>
        </authorList>
    </citation>
    <scope>NUCLEOTIDE SEQUENCE</scope>
    <source>
        <strain evidence="5">MES-2147</strain>
    </source>
</reference>
<feature type="compositionally biased region" description="Low complexity" evidence="3">
    <location>
        <begin position="529"/>
        <end position="539"/>
    </location>
</feature>
<accession>A0A9P6MKH8</accession>
<dbReference type="GO" id="GO:0004672">
    <property type="term" value="F:protein kinase activity"/>
    <property type="evidence" value="ECO:0007669"/>
    <property type="project" value="InterPro"/>
</dbReference>
<feature type="region of interest" description="Disordered" evidence="3">
    <location>
        <begin position="214"/>
        <end position="261"/>
    </location>
</feature>
<evidence type="ECO:0000256" key="1">
    <source>
        <dbReference type="ARBA" id="ARBA00022741"/>
    </source>
</evidence>
<dbReference type="InterPro" id="IPR001245">
    <property type="entry name" value="Ser-Thr/Tyr_kinase_cat_dom"/>
</dbReference>
<dbReference type="PANTHER" id="PTHR27001">
    <property type="entry name" value="OS01G0253100 PROTEIN"/>
    <property type="match status" value="1"/>
</dbReference>
<evidence type="ECO:0000256" key="3">
    <source>
        <dbReference type="SAM" id="MobiDB-lite"/>
    </source>
</evidence>
<sequence>LHQLLITPPSQYFISLLGIVQLGNHGLTCLVVPYHPLGNLRRYIADQRVNLNPLQQLQIIHDIASGLELLHQRGAQHLNLHSANVLISLQGMAILTDIGRVNNRAEVGMAPKPTAELERIRSLAVVFLAPEVLASNSFSSRSEVYALGMIMFELLTGRVAFEKDLGQPGLSTRVMFGRQEQMPEASQLEQIMLVCRQRAEALMLEQKALQLRQHQQAQYEQPHESNSIGTHTPPLQKKSAIDPTRSPSSSRRVASAAALTSTSTAATNTVTTHVIVSEQNRLRTELSKTTPQGQEEETDKKPIEAWTIGSATTSSSVVRQRDALPITTRALEIASGHLGTKSSTPDQSPASTFSAASILLPNVSPIVVALLPVSSPSPIQQYSRTHTPSPTMVAGSVSNITMINHSWPAPPTTTPSWPMPPTTTPSWPMPPTKVYPPQPIANSSKPTANIPRQPPAVTEVPVTASSFPMPPPLRSNNDHDSTPKAYGASPAIPSPIAASISSATTSRTSTSSSSDTTPSPIPTPAGIPSSHSSSSSSSSSSAAAVVPILPLNTTTSVSIAPPPSSPGFMSPGSLFNIGRSTIIVTNFEEQFQQESMPTFFNWQQIPMIPKSEDEIQRKISSVASSVKVVENGCSGSDTDLSAKGQENRLDKVKSLVATIEPGMFDSIGTPVPPMPLAYKTESVQPQPPAAGQPQGPARKLTPNLGVAPRKPPPPPPPQPQASTINSQRESVLIIPAFPEPPKKMHNRRISNMDARFRIVTRPMSKTQLYTQERAGSQSSEDSFAHRGPKSPTRGIYNSVMAPQESSSGTPTTTGLIARGTYTPIASSDDVPTGTPSDCIYSAARNGDLVDLQDFLNQAITRALSSDSSSTSSLWIGQNPKSPANPRFLSPVAEILDEFEPIERLPVLCCAAVARKNKYQALNMVLKAGANVEGKEHRAGNTPLHLICETAPPPIMEPTVMRYKQDKNGSRIEAEGVVELNSPRNSQSSLMDAVAKITQDNLYDEDADDDETEEALAAALKKVDEQDEQEEAALERVKVDSESTYDVTFDDEGYQTLSSRYAFETLNQSYYQIHTYILMRGGLEDQIRLMALAGSPIDTPNFRGETPLLLLLRFHDSVTAIATLLSLGADPTLMAPFGPGTNPPEIHVDPMSMLTPKDQKRVSKTMRSNQQSLVSKQTQQPPFSNDPNHILVLHGGALAQAAYYLRIECLKYLLENEIECSDPSVIDQAIVACKQSVSAQVNPSLVAAQKRVLRILEHDWKGERGRRRRAYVAERILNRQRKPPRINVLLIALSVASSVSSTSLPSSSSSVSEHSACLTFPIPPTTTPPVSSSGSGRPSNGQTKSPQGMLGSIPTTHFYTSTGPRGPEIELISQHGFEVDSAGQRFQVADRPTDTGASVGVRIPPGDDACTEGSLTREIHGWRISADSKSPNLIQNAGPDPNNKGLLKKFRNMGKRP</sequence>
<dbReference type="SUPFAM" id="SSF48403">
    <property type="entry name" value="Ankyrin repeat"/>
    <property type="match status" value="1"/>
</dbReference>
<dbReference type="Pfam" id="PF07714">
    <property type="entry name" value="PK_Tyr_Ser-Thr"/>
    <property type="match status" value="1"/>
</dbReference>
<dbReference type="Gene3D" id="1.25.40.20">
    <property type="entry name" value="Ankyrin repeat-containing domain"/>
    <property type="match status" value="1"/>
</dbReference>
<dbReference type="PROSITE" id="PS50011">
    <property type="entry name" value="PROTEIN_KINASE_DOM"/>
    <property type="match status" value="1"/>
</dbReference>
<name>A0A9P6MKH8_9FUNG</name>
<gene>
    <name evidence="5" type="ORF">BGZ65_008591</name>
</gene>
<feature type="region of interest" description="Disordered" evidence="3">
    <location>
        <begin position="666"/>
        <end position="725"/>
    </location>
</feature>
<evidence type="ECO:0000313" key="5">
    <source>
        <dbReference type="EMBL" id="KAG0006351.1"/>
    </source>
</evidence>
<feature type="region of interest" description="Disordered" evidence="3">
    <location>
        <begin position="763"/>
        <end position="816"/>
    </location>
</feature>
<feature type="compositionally biased region" description="Polar residues" evidence="3">
    <location>
        <begin position="763"/>
        <end position="781"/>
    </location>
</feature>
<keyword evidence="6" id="KW-1185">Reference proteome</keyword>
<dbReference type="Proteomes" id="UP000749646">
    <property type="component" value="Unassembled WGS sequence"/>
</dbReference>
<comment type="caution">
    <text evidence="5">The sequence shown here is derived from an EMBL/GenBank/DDBJ whole genome shotgun (WGS) entry which is preliminary data.</text>
</comment>
<feature type="compositionally biased region" description="Low complexity" evidence="3">
    <location>
        <begin position="244"/>
        <end position="261"/>
    </location>
</feature>
<feature type="compositionally biased region" description="Polar residues" evidence="3">
    <location>
        <begin position="803"/>
        <end position="814"/>
    </location>
</feature>